<protein>
    <submittedName>
        <fullName evidence="1">Uncharacterized protein</fullName>
    </submittedName>
</protein>
<dbReference type="Proteomes" id="UP000279863">
    <property type="component" value="Unassembled WGS sequence"/>
</dbReference>
<proteinExistence type="predicted"/>
<reference evidence="1 2" key="1">
    <citation type="submission" date="2018-11" db="EMBL/GenBank/DDBJ databases">
        <title>Species Designations Belie Phenotypic and Genotypic Heterogeneity in Oral Streptococci.</title>
        <authorList>
            <person name="Velsko I."/>
        </authorList>
    </citation>
    <scope>NUCLEOTIDE SEQUENCE [LARGE SCALE GENOMIC DNA]</scope>
    <source>
        <strain evidence="1 2">BCA1</strain>
    </source>
</reference>
<evidence type="ECO:0000313" key="2">
    <source>
        <dbReference type="Proteomes" id="UP000279863"/>
    </source>
</evidence>
<comment type="caution">
    <text evidence="1">The sequence shown here is derived from an EMBL/GenBank/DDBJ whole genome shotgun (WGS) entry which is preliminary data.</text>
</comment>
<sequence length="47" mass="5300">MNLIQHLRSFIGLESPSLGRRILAKKMVEGIEEAIHGKKEETTNPVQ</sequence>
<organism evidence="1 2">
    <name type="scientific">Streptococcus oralis</name>
    <dbReference type="NCBI Taxonomy" id="1303"/>
    <lineage>
        <taxon>Bacteria</taxon>
        <taxon>Bacillati</taxon>
        <taxon>Bacillota</taxon>
        <taxon>Bacilli</taxon>
        <taxon>Lactobacillales</taxon>
        <taxon>Streptococcaceae</taxon>
        <taxon>Streptococcus</taxon>
    </lineage>
</organism>
<dbReference type="AlphaFoldDB" id="A0A428IAX3"/>
<accession>A0A428IAX3</accession>
<evidence type="ECO:0000313" key="1">
    <source>
        <dbReference type="EMBL" id="RSK10878.1"/>
    </source>
</evidence>
<gene>
    <name evidence="1" type="ORF">D8804_00170</name>
</gene>
<dbReference type="EMBL" id="RJVZ01000001">
    <property type="protein sequence ID" value="RSK10878.1"/>
    <property type="molecule type" value="Genomic_DNA"/>
</dbReference>
<name>A0A428IAX3_STROR</name>